<organism evidence="3 4">
    <name type="scientific">Limnobacter profundi</name>
    <dbReference type="NCBI Taxonomy" id="2732163"/>
    <lineage>
        <taxon>Bacteria</taxon>
        <taxon>Pseudomonadati</taxon>
        <taxon>Pseudomonadota</taxon>
        <taxon>Betaproteobacteria</taxon>
        <taxon>Burkholderiales</taxon>
        <taxon>Burkholderiaceae</taxon>
        <taxon>Limnobacter</taxon>
    </lineage>
</organism>
<protein>
    <submittedName>
        <fullName evidence="3">DMT family transporter</fullName>
    </submittedName>
</protein>
<name>A0ABX6N239_9BURK</name>
<dbReference type="InterPro" id="IPR037185">
    <property type="entry name" value="EmrE-like"/>
</dbReference>
<dbReference type="PANTHER" id="PTHR22911">
    <property type="entry name" value="ACYL-MALONYL CONDENSING ENZYME-RELATED"/>
    <property type="match status" value="1"/>
</dbReference>
<dbReference type="Pfam" id="PF00892">
    <property type="entry name" value="EamA"/>
    <property type="match status" value="1"/>
</dbReference>
<feature type="transmembrane region" description="Helical" evidence="1">
    <location>
        <begin position="216"/>
        <end position="238"/>
    </location>
</feature>
<feature type="transmembrane region" description="Helical" evidence="1">
    <location>
        <begin position="67"/>
        <end position="85"/>
    </location>
</feature>
<keyword evidence="1" id="KW-0812">Transmembrane</keyword>
<dbReference type="PANTHER" id="PTHR22911:SF79">
    <property type="entry name" value="MOBA-LIKE NTP TRANSFERASE DOMAIN-CONTAINING PROTEIN"/>
    <property type="match status" value="1"/>
</dbReference>
<feature type="transmembrane region" description="Helical" evidence="1">
    <location>
        <begin position="181"/>
        <end position="204"/>
    </location>
</feature>
<keyword evidence="4" id="KW-1185">Reference proteome</keyword>
<feature type="transmembrane region" description="Helical" evidence="1">
    <location>
        <begin position="273"/>
        <end position="293"/>
    </location>
</feature>
<keyword evidence="1" id="KW-1133">Transmembrane helix</keyword>
<dbReference type="RefSeq" id="WP_105027999.1">
    <property type="nucleotide sequence ID" value="NZ_CP053084.1"/>
</dbReference>
<accession>A0ABX6N239</accession>
<keyword evidence="1" id="KW-0472">Membrane</keyword>
<feature type="transmembrane region" description="Helical" evidence="1">
    <location>
        <begin position="91"/>
        <end position="109"/>
    </location>
</feature>
<feature type="transmembrane region" description="Helical" evidence="1">
    <location>
        <begin position="245"/>
        <end position="267"/>
    </location>
</feature>
<feature type="transmembrane region" description="Helical" evidence="1">
    <location>
        <begin position="7"/>
        <end position="25"/>
    </location>
</feature>
<feature type="transmembrane region" description="Helical" evidence="1">
    <location>
        <begin position="150"/>
        <end position="169"/>
    </location>
</feature>
<evidence type="ECO:0000259" key="2">
    <source>
        <dbReference type="Pfam" id="PF00892"/>
    </source>
</evidence>
<reference evidence="3 4" key="1">
    <citation type="submission" date="2020-05" db="EMBL/GenBank/DDBJ databases">
        <title>Compete genome of Limnobacter sp. SAORIC-580.</title>
        <authorList>
            <person name="Song J."/>
            <person name="Cho J.-C."/>
        </authorList>
    </citation>
    <scope>NUCLEOTIDE SEQUENCE [LARGE SCALE GENOMIC DNA]</scope>
    <source>
        <strain evidence="3 4">SAORIC-580</strain>
    </source>
</reference>
<evidence type="ECO:0000313" key="4">
    <source>
        <dbReference type="Proteomes" id="UP000501130"/>
    </source>
</evidence>
<dbReference type="EMBL" id="CP053084">
    <property type="protein sequence ID" value="QJR28451.1"/>
    <property type="molecule type" value="Genomic_DNA"/>
</dbReference>
<gene>
    <name evidence="3" type="ORF">HKT17_01355</name>
</gene>
<dbReference type="SUPFAM" id="SSF103481">
    <property type="entry name" value="Multidrug resistance efflux transporter EmrE"/>
    <property type="match status" value="2"/>
</dbReference>
<evidence type="ECO:0000313" key="3">
    <source>
        <dbReference type="EMBL" id="QJR28451.1"/>
    </source>
</evidence>
<evidence type="ECO:0000256" key="1">
    <source>
        <dbReference type="SAM" id="Phobius"/>
    </source>
</evidence>
<dbReference type="Proteomes" id="UP000501130">
    <property type="component" value="Chromosome"/>
</dbReference>
<dbReference type="InterPro" id="IPR000620">
    <property type="entry name" value="EamA_dom"/>
</dbReference>
<feature type="domain" description="EamA" evidence="2">
    <location>
        <begin position="9"/>
        <end position="136"/>
    </location>
</feature>
<feature type="transmembrane region" description="Helical" evidence="1">
    <location>
        <begin position="121"/>
        <end position="138"/>
    </location>
</feature>
<feature type="transmembrane region" description="Helical" evidence="1">
    <location>
        <begin position="37"/>
        <end position="55"/>
    </location>
</feature>
<sequence>MPENRALPYLALVLNALVWGVSWWPLRELQGEGLHPLWSSAFTYLLGALAMLCFMPKVWGEFVRHKALWLLALAAGTTMVGFNWGVSIGEVIRVVLLFYLMPIWAVLIARVALNERITLKALLRVGLAFAGAVLVLSPNGSLGFPLPSNLAEWLGLMGGAAFALNNIMLRHQAERTAQARLFAMFVGGIVAPSAVAALLALLLGEGNAFVQWPVLPGFYGGLVLLAFAVTLLVANYGLQYGASRLPANVTSVVMLSEVVFATLSAIVLTQEVLTLQVGIGGAMIVLAAALSALENKDAH</sequence>
<proteinExistence type="predicted"/>